<proteinExistence type="predicted"/>
<name>A0A834YSH3_TETSI</name>
<dbReference type="AlphaFoldDB" id="A0A834YSH3"/>
<keyword evidence="3" id="KW-1185">Reference proteome</keyword>
<reference evidence="2 3" key="1">
    <citation type="submission" date="2020-04" db="EMBL/GenBank/DDBJ databases">
        <title>Plant Genome Project.</title>
        <authorList>
            <person name="Zhang R.-G."/>
        </authorList>
    </citation>
    <scope>NUCLEOTIDE SEQUENCE [LARGE SCALE GENOMIC DNA]</scope>
    <source>
        <strain evidence="2">YNK0</strain>
        <tissue evidence="2">Leaf</tissue>
    </source>
</reference>
<protein>
    <submittedName>
        <fullName evidence="2">Uncharacterized protein</fullName>
    </submittedName>
</protein>
<dbReference type="Proteomes" id="UP000655225">
    <property type="component" value="Unassembled WGS sequence"/>
</dbReference>
<feature type="region of interest" description="Disordered" evidence="1">
    <location>
        <begin position="1"/>
        <end position="22"/>
    </location>
</feature>
<gene>
    <name evidence="2" type="ORF">HHK36_022727</name>
</gene>
<organism evidence="2 3">
    <name type="scientific">Tetracentron sinense</name>
    <name type="common">Spur-leaf</name>
    <dbReference type="NCBI Taxonomy" id="13715"/>
    <lineage>
        <taxon>Eukaryota</taxon>
        <taxon>Viridiplantae</taxon>
        <taxon>Streptophyta</taxon>
        <taxon>Embryophyta</taxon>
        <taxon>Tracheophyta</taxon>
        <taxon>Spermatophyta</taxon>
        <taxon>Magnoliopsida</taxon>
        <taxon>Trochodendrales</taxon>
        <taxon>Trochodendraceae</taxon>
        <taxon>Tetracentron</taxon>
    </lineage>
</organism>
<evidence type="ECO:0000256" key="1">
    <source>
        <dbReference type="SAM" id="MobiDB-lite"/>
    </source>
</evidence>
<evidence type="ECO:0000313" key="2">
    <source>
        <dbReference type="EMBL" id="KAF8392385.1"/>
    </source>
</evidence>
<accession>A0A834YSH3</accession>
<dbReference type="EMBL" id="JABCRI010000016">
    <property type="protein sequence ID" value="KAF8392385.1"/>
    <property type="molecule type" value="Genomic_DNA"/>
</dbReference>
<feature type="compositionally biased region" description="Low complexity" evidence="1">
    <location>
        <begin position="12"/>
        <end position="22"/>
    </location>
</feature>
<evidence type="ECO:0000313" key="3">
    <source>
        <dbReference type="Proteomes" id="UP000655225"/>
    </source>
</evidence>
<dbReference type="OrthoDB" id="10616034at2759"/>
<comment type="caution">
    <text evidence="2">The sequence shown here is derived from an EMBL/GenBank/DDBJ whole genome shotgun (WGS) entry which is preliminary data.</text>
</comment>
<sequence>MSFFSDQTRPLAASSSSTTVASGRRFSLSGDFRKQEDLVFPPTSYITIPRNCTISDGLAPIGCVPLQMTTKFTDPMARTCVPDENSDAHAYNSKL</sequence>